<keyword evidence="4 7" id="KW-1133">Transmembrane helix</keyword>
<evidence type="ECO:0000313" key="10">
    <source>
        <dbReference type="EMBL" id="MFH5240872.1"/>
    </source>
</evidence>
<evidence type="ECO:0000256" key="6">
    <source>
        <dbReference type="SAM" id="MobiDB-lite"/>
    </source>
</evidence>
<dbReference type="RefSeq" id="WP_395123459.1">
    <property type="nucleotide sequence ID" value="NZ_JBIMSN010000106.1"/>
</dbReference>
<dbReference type="Proteomes" id="UP001609219">
    <property type="component" value="Unassembled WGS sequence"/>
</dbReference>
<feature type="region of interest" description="Disordered" evidence="6">
    <location>
        <begin position="1"/>
        <end position="68"/>
    </location>
</feature>
<comment type="caution">
    <text evidence="9">The sequence shown here is derived from an EMBL/GenBank/DDBJ whole genome shotgun (WGS) entry which is preliminary data.</text>
</comment>
<evidence type="ECO:0000313" key="12">
    <source>
        <dbReference type="Proteomes" id="UP001609219"/>
    </source>
</evidence>
<dbReference type="InterPro" id="IPR051791">
    <property type="entry name" value="Pra-immunoreactive"/>
</dbReference>
<evidence type="ECO:0000256" key="3">
    <source>
        <dbReference type="ARBA" id="ARBA00022692"/>
    </source>
</evidence>
<reference evidence="11 12" key="1">
    <citation type="submission" date="2024-10" db="EMBL/GenBank/DDBJ databases">
        <authorList>
            <person name="Riesco R."/>
        </authorList>
    </citation>
    <scope>NUCLEOTIDE SEQUENCE [LARGE SCALE GENOMIC DNA]</scope>
    <source>
        <strain evidence="10 11">NCIMB 15448</strain>
        <strain evidence="9 12">NCIMB 15450</strain>
    </source>
</reference>
<dbReference type="InterPro" id="IPR010432">
    <property type="entry name" value="RDD"/>
</dbReference>
<dbReference type="EMBL" id="JBIMSN010000106">
    <property type="protein sequence ID" value="MFH5231357.1"/>
    <property type="molecule type" value="Genomic_DNA"/>
</dbReference>
<evidence type="ECO:0000259" key="8">
    <source>
        <dbReference type="Pfam" id="PF06271"/>
    </source>
</evidence>
<proteinExistence type="predicted"/>
<evidence type="ECO:0000256" key="2">
    <source>
        <dbReference type="ARBA" id="ARBA00022475"/>
    </source>
</evidence>
<evidence type="ECO:0000313" key="9">
    <source>
        <dbReference type="EMBL" id="MFH5231357.1"/>
    </source>
</evidence>
<feature type="transmembrane region" description="Helical" evidence="7">
    <location>
        <begin position="138"/>
        <end position="162"/>
    </location>
</feature>
<evidence type="ECO:0000256" key="7">
    <source>
        <dbReference type="SAM" id="Phobius"/>
    </source>
</evidence>
<dbReference type="PANTHER" id="PTHR36115:SF6">
    <property type="entry name" value="PROLINE-RICH ANTIGEN HOMOLOG"/>
    <property type="match status" value="1"/>
</dbReference>
<dbReference type="PANTHER" id="PTHR36115">
    <property type="entry name" value="PROLINE-RICH ANTIGEN HOMOLOG-RELATED"/>
    <property type="match status" value="1"/>
</dbReference>
<protein>
    <submittedName>
        <fullName evidence="9">RDD family protein</fullName>
    </submittedName>
</protein>
<keyword evidence="2" id="KW-1003">Cell membrane</keyword>
<keyword evidence="3 7" id="KW-0812">Transmembrane</keyword>
<evidence type="ECO:0000256" key="1">
    <source>
        <dbReference type="ARBA" id="ARBA00004651"/>
    </source>
</evidence>
<feature type="domain" description="RDD" evidence="8">
    <location>
        <begin position="82"/>
        <end position="231"/>
    </location>
</feature>
<dbReference type="Proteomes" id="UP001609176">
    <property type="component" value="Unassembled WGS sequence"/>
</dbReference>
<keyword evidence="12" id="KW-1185">Reference proteome</keyword>
<sequence length="239" mass="26126">MSYPQNPDPNKPPQYGQQPPQYGQQPSYGQQPPQYGQPQYGQPQQPQYGQQPPQYGQPQYGQPQYAGGFGAPGGQYPGAGNYASWGSRVGAYLLDGLVALPGTIILFIGYFLIIGTLVNSETSTDRYGNTTFDDVNEGSIVTGVIVMILGFLVGIAIMVWNLGFRQGKTGQSLGKKWLNIKVVNEASGQPLGVGGAILRWILLAVLGGLCFLDFLWPLWDQKKQTWHDMIIKSVVLKTQ</sequence>
<comment type="subcellular location">
    <subcellularLocation>
        <location evidence="1">Cell membrane</location>
        <topology evidence="1">Multi-pass membrane protein</topology>
    </subcellularLocation>
</comment>
<dbReference type="EMBL" id="JBIMSP010000003">
    <property type="protein sequence ID" value="MFH5240872.1"/>
    <property type="molecule type" value="Genomic_DNA"/>
</dbReference>
<feature type="compositionally biased region" description="Pro residues" evidence="6">
    <location>
        <begin position="1"/>
        <end position="12"/>
    </location>
</feature>
<feature type="transmembrane region" description="Helical" evidence="7">
    <location>
        <begin position="197"/>
        <end position="219"/>
    </location>
</feature>
<keyword evidence="5 7" id="KW-0472">Membrane</keyword>
<feature type="compositionally biased region" description="Low complexity" evidence="6">
    <location>
        <begin position="13"/>
        <end position="66"/>
    </location>
</feature>
<evidence type="ECO:0000256" key="4">
    <source>
        <dbReference type="ARBA" id="ARBA00022989"/>
    </source>
</evidence>
<organism evidence="9 12">
    <name type="scientific">Antrihabitans spumae</name>
    <dbReference type="NCBI Taxonomy" id="3373370"/>
    <lineage>
        <taxon>Bacteria</taxon>
        <taxon>Bacillati</taxon>
        <taxon>Actinomycetota</taxon>
        <taxon>Actinomycetes</taxon>
        <taxon>Mycobacteriales</taxon>
        <taxon>Nocardiaceae</taxon>
        <taxon>Antrihabitans</taxon>
    </lineage>
</organism>
<evidence type="ECO:0000256" key="5">
    <source>
        <dbReference type="ARBA" id="ARBA00023136"/>
    </source>
</evidence>
<gene>
    <name evidence="10" type="ORF">ACHIPV_03120</name>
    <name evidence="9" type="ORF">ACHIRB_22710</name>
</gene>
<dbReference type="Pfam" id="PF06271">
    <property type="entry name" value="RDD"/>
    <property type="match status" value="1"/>
</dbReference>
<accession>A0ABW7K8H9</accession>
<evidence type="ECO:0000313" key="11">
    <source>
        <dbReference type="Proteomes" id="UP001609176"/>
    </source>
</evidence>
<name>A0ABW7K8H9_9NOCA</name>
<feature type="transmembrane region" description="Helical" evidence="7">
    <location>
        <begin position="97"/>
        <end position="118"/>
    </location>
</feature>